<dbReference type="PANTHER" id="PTHR10792">
    <property type="entry name" value="60S RIBOSOMAL PROTEIN L24"/>
    <property type="match status" value="1"/>
</dbReference>
<evidence type="ECO:0000256" key="1">
    <source>
        <dbReference type="ARBA" id="ARBA00005647"/>
    </source>
</evidence>
<accession>A0A7S0KWG8</accession>
<dbReference type="InterPro" id="IPR056366">
    <property type="entry name" value="Ribosomal_eL24"/>
</dbReference>
<keyword evidence="2" id="KW-0689">Ribosomal protein</keyword>
<proteinExistence type="inferred from homology"/>
<evidence type="ECO:0000259" key="4">
    <source>
        <dbReference type="SMART" id="SM00746"/>
    </source>
</evidence>
<dbReference type="GO" id="GO:0002181">
    <property type="term" value="P:cytoplasmic translation"/>
    <property type="evidence" value="ECO:0007669"/>
    <property type="project" value="TreeGrafter"/>
</dbReference>
<dbReference type="FunFam" id="2.30.170.20:FF:000003">
    <property type="entry name" value="60S ribosomal protein L24"/>
    <property type="match status" value="1"/>
</dbReference>
<protein>
    <recommendedName>
        <fullName evidence="4">TRASH domain-containing protein</fullName>
    </recommendedName>
</protein>
<dbReference type="GO" id="GO:0003735">
    <property type="term" value="F:structural constituent of ribosome"/>
    <property type="evidence" value="ECO:0007669"/>
    <property type="project" value="InterPro"/>
</dbReference>
<dbReference type="InterPro" id="IPR038630">
    <property type="entry name" value="L24e/L24_sf"/>
</dbReference>
<comment type="similarity">
    <text evidence="1">Belongs to the eukaryotic ribosomal protein eL24 family.</text>
</comment>
<dbReference type="InterPro" id="IPR011017">
    <property type="entry name" value="TRASH_dom"/>
</dbReference>
<reference evidence="5" key="1">
    <citation type="submission" date="2021-01" db="EMBL/GenBank/DDBJ databases">
        <authorList>
            <person name="Corre E."/>
            <person name="Pelletier E."/>
            <person name="Niang G."/>
            <person name="Scheremetjew M."/>
            <person name="Finn R."/>
            <person name="Kale V."/>
            <person name="Holt S."/>
            <person name="Cochrane G."/>
            <person name="Meng A."/>
            <person name="Brown T."/>
            <person name="Cohen L."/>
        </authorList>
    </citation>
    <scope>NUCLEOTIDE SEQUENCE</scope>
    <source>
        <strain evidence="5">CCMP494</strain>
    </source>
</reference>
<sequence length="132" mass="15258">MVLKTEVCRFSGLKIYPGHGMRLTKIDSSTFLFLNAKCKRLFNLRLRPAKLAWTTQYRKAHKKDTNIVVARKKKRTIKTGKRSLVGASLEVRPRARQSRVSIKPGFQTRGSTRVPVRMKNKDKHHSPTRRVC</sequence>
<organism evidence="5">
    <name type="scientific">Micromonas pusilla</name>
    <name type="common">Picoplanktonic green alga</name>
    <name type="synonym">Chromulina pusilla</name>
    <dbReference type="NCBI Taxonomy" id="38833"/>
    <lineage>
        <taxon>Eukaryota</taxon>
        <taxon>Viridiplantae</taxon>
        <taxon>Chlorophyta</taxon>
        <taxon>Mamiellophyceae</taxon>
        <taxon>Mamiellales</taxon>
        <taxon>Mamiellaceae</taxon>
        <taxon>Micromonas</taxon>
    </lineage>
</organism>
<dbReference type="EMBL" id="HBEV01013994">
    <property type="protein sequence ID" value="CAD8593500.1"/>
    <property type="molecule type" value="Transcribed_RNA"/>
</dbReference>
<evidence type="ECO:0000256" key="2">
    <source>
        <dbReference type="ARBA" id="ARBA00022980"/>
    </source>
</evidence>
<dbReference type="GO" id="GO:0003729">
    <property type="term" value="F:mRNA binding"/>
    <property type="evidence" value="ECO:0007669"/>
    <property type="project" value="TreeGrafter"/>
</dbReference>
<dbReference type="Gene3D" id="2.30.170.20">
    <property type="entry name" value="Ribosomal protein L24e"/>
    <property type="match status" value="1"/>
</dbReference>
<dbReference type="SUPFAM" id="SSF57716">
    <property type="entry name" value="Glucocorticoid receptor-like (DNA-binding domain)"/>
    <property type="match status" value="1"/>
</dbReference>
<evidence type="ECO:0000313" key="5">
    <source>
        <dbReference type="EMBL" id="CAD8593500.1"/>
    </source>
</evidence>
<gene>
    <name evidence="5" type="ORF">MSP1404_LOCUS10904</name>
</gene>
<keyword evidence="3" id="KW-0687">Ribonucleoprotein</keyword>
<dbReference type="AlphaFoldDB" id="A0A7S0KWG8"/>
<dbReference type="Pfam" id="PF01246">
    <property type="entry name" value="Ribosomal_L24e"/>
    <property type="match status" value="1"/>
</dbReference>
<feature type="domain" description="TRASH" evidence="4">
    <location>
        <begin position="8"/>
        <end position="46"/>
    </location>
</feature>
<dbReference type="CDD" id="cd00472">
    <property type="entry name" value="Ribosomal_L24e_L24"/>
    <property type="match status" value="1"/>
</dbReference>
<dbReference type="SMART" id="SM00746">
    <property type="entry name" value="TRASH"/>
    <property type="match status" value="1"/>
</dbReference>
<dbReference type="PANTHER" id="PTHR10792:SF1">
    <property type="entry name" value="RIBOSOMAL PROTEIN L24"/>
    <property type="match status" value="1"/>
</dbReference>
<dbReference type="InterPro" id="IPR000988">
    <property type="entry name" value="Ribosomal_eL24-rel_N"/>
</dbReference>
<name>A0A7S0KWG8_MICPS</name>
<dbReference type="GO" id="GO:0022625">
    <property type="term" value="C:cytosolic large ribosomal subunit"/>
    <property type="evidence" value="ECO:0007669"/>
    <property type="project" value="TreeGrafter"/>
</dbReference>
<evidence type="ECO:0000256" key="3">
    <source>
        <dbReference type="ARBA" id="ARBA00023274"/>
    </source>
</evidence>